<comment type="caution">
    <text evidence="1">The sequence shown here is derived from an EMBL/GenBank/DDBJ whole genome shotgun (WGS) entry which is preliminary data.</text>
</comment>
<dbReference type="EMBL" id="RBTX01000161">
    <property type="protein sequence ID" value="RMU38453.1"/>
    <property type="molecule type" value="Genomic_DNA"/>
</dbReference>
<name>A0A3M5TYN1_9PSED</name>
<evidence type="ECO:0000313" key="2">
    <source>
        <dbReference type="Proteomes" id="UP000281514"/>
    </source>
</evidence>
<organism evidence="1 2">
    <name type="scientific">Pseudomonas avellanae</name>
    <dbReference type="NCBI Taxonomy" id="46257"/>
    <lineage>
        <taxon>Bacteria</taxon>
        <taxon>Pseudomonadati</taxon>
        <taxon>Pseudomonadota</taxon>
        <taxon>Gammaproteobacteria</taxon>
        <taxon>Pseudomonadales</taxon>
        <taxon>Pseudomonadaceae</taxon>
        <taxon>Pseudomonas</taxon>
    </lineage>
</organism>
<dbReference type="InterPro" id="IPR011335">
    <property type="entry name" value="Restrct_endonuc-II-like"/>
</dbReference>
<evidence type="ECO:0008006" key="3">
    <source>
        <dbReference type="Google" id="ProtNLM"/>
    </source>
</evidence>
<sequence>MTTPRSATLTEMRHTVYCRRATHFCPPYLVNDMAKQLSPAGVLALKEALCSVYWYKSELRGFLQHCLSTPVILARFNWENYKRQIASDVVDFLCANPEAHLGDLTKICYELCRLTDFSHLQRLEDGAQKVEKARSAVTQLKSLVEPHQDVKKEQDEIKRRQEAAAKKLRENAAVRQKLQAINARYLALIGSESAQARGFQLERVMYEVFELFDLDPKASFKNLGEQIDGAFSLEGTEYLFEAKWQKEPVNKADLAIFTDKVRTKLENTLGIFLSINGFSPDGVAAHQAGGASILLVDGGDLMAILEERIDFVSLLLRKKRHAAQTGQIYLSYHQMFATGAG</sequence>
<dbReference type="AlphaFoldDB" id="A0A3M5TYN1"/>
<evidence type="ECO:0000313" key="1">
    <source>
        <dbReference type="EMBL" id="RMU38453.1"/>
    </source>
</evidence>
<accession>A0A3M5TYN1</accession>
<reference evidence="1 2" key="1">
    <citation type="submission" date="2018-08" db="EMBL/GenBank/DDBJ databases">
        <title>Recombination of ecologically and evolutionarily significant loci maintains genetic cohesion in the Pseudomonas syringae species complex.</title>
        <authorList>
            <person name="Dillon M."/>
            <person name="Thakur S."/>
            <person name="Almeida R.N.D."/>
            <person name="Weir B.S."/>
            <person name="Guttman D.S."/>
        </authorList>
    </citation>
    <scope>NUCLEOTIDE SEQUENCE [LARGE SCALE GENOMIC DNA]</scope>
    <source>
        <strain evidence="1 2">ICMP 9749</strain>
    </source>
</reference>
<proteinExistence type="predicted"/>
<protein>
    <recommendedName>
        <fullName evidence="3">Restriction endonuclease type IV Mrr domain-containing protein</fullName>
    </recommendedName>
</protein>
<dbReference type="Proteomes" id="UP000281514">
    <property type="component" value="Unassembled WGS sequence"/>
</dbReference>
<dbReference type="SUPFAM" id="SSF52980">
    <property type="entry name" value="Restriction endonuclease-like"/>
    <property type="match status" value="1"/>
</dbReference>
<gene>
    <name evidence="1" type="ORF">ALP32_103857</name>
</gene>